<dbReference type="Gene3D" id="3.40.30.10">
    <property type="entry name" value="Glutaredoxin"/>
    <property type="match status" value="1"/>
</dbReference>
<proteinExistence type="inferred from homology"/>
<evidence type="ECO:0000256" key="4">
    <source>
        <dbReference type="ARBA" id="ARBA00023787"/>
    </source>
</evidence>
<evidence type="ECO:0000256" key="2">
    <source>
        <dbReference type="ARBA" id="ARBA00022490"/>
    </source>
</evidence>
<keyword evidence="9" id="KW-1185">Reference proteome</keyword>
<dbReference type="STRING" id="29172.A0A0D8Y4W4"/>
<dbReference type="Proteomes" id="UP000053766">
    <property type="component" value="Unassembled WGS sequence"/>
</dbReference>
<dbReference type="InterPro" id="IPR032801">
    <property type="entry name" value="PXL2A/B/C"/>
</dbReference>
<evidence type="ECO:0000256" key="7">
    <source>
        <dbReference type="ARBA" id="ARBA00032129"/>
    </source>
</evidence>
<reference evidence="8 9" key="1">
    <citation type="submission" date="2013-11" db="EMBL/GenBank/DDBJ databases">
        <title>Draft genome of the bovine lungworm Dictyocaulus viviparus.</title>
        <authorList>
            <person name="Mitreva M."/>
        </authorList>
    </citation>
    <scope>NUCLEOTIDE SEQUENCE [LARGE SCALE GENOMIC DNA]</scope>
    <source>
        <strain evidence="8 9">HannoverDv2000</strain>
    </source>
</reference>
<dbReference type="AlphaFoldDB" id="A0A0D8Y4W4"/>
<protein>
    <recommendedName>
        <fullName evidence="5">Peroxiredoxin-like 2A</fullName>
    </recommendedName>
    <alternativeName>
        <fullName evidence="7">Peroxiredoxin-like 2 activated in M-CSF stimulated monocytes</fullName>
    </alternativeName>
    <alternativeName>
        <fullName evidence="6">Redox-regulatory protein FAM213A</fullName>
    </alternativeName>
</protein>
<evidence type="ECO:0000256" key="3">
    <source>
        <dbReference type="ARBA" id="ARBA00023284"/>
    </source>
</evidence>
<name>A0A0D8Y4W4_DICVI</name>
<dbReference type="PANTHER" id="PTHR28630:SF31">
    <property type="entry name" value="PEROXIREDOXIN-LIKE 2A"/>
    <property type="match status" value="1"/>
</dbReference>
<comment type="subcellular location">
    <subcellularLocation>
        <location evidence="1">Cytoplasm</location>
    </subcellularLocation>
</comment>
<evidence type="ECO:0000313" key="9">
    <source>
        <dbReference type="Proteomes" id="UP000053766"/>
    </source>
</evidence>
<dbReference type="PANTHER" id="PTHR28630">
    <property type="match status" value="1"/>
</dbReference>
<dbReference type="InterPro" id="IPR036249">
    <property type="entry name" value="Thioredoxin-like_sf"/>
</dbReference>
<keyword evidence="3" id="KW-0676">Redox-active center</keyword>
<dbReference type="GO" id="GO:0016209">
    <property type="term" value="F:antioxidant activity"/>
    <property type="evidence" value="ECO:0007669"/>
    <property type="project" value="TreeGrafter"/>
</dbReference>
<dbReference type="CDD" id="cd02970">
    <property type="entry name" value="PRX_like2"/>
    <property type="match status" value="1"/>
</dbReference>
<gene>
    <name evidence="8" type="ORF">DICVIV_02577</name>
</gene>
<dbReference type="Pfam" id="PF13911">
    <property type="entry name" value="AhpC-TSA_2"/>
    <property type="match status" value="1"/>
</dbReference>
<reference evidence="9" key="2">
    <citation type="journal article" date="2016" name="Sci. Rep.">
        <title>Dictyocaulus viviparus genome, variome and transcriptome elucidate lungworm biology and support future intervention.</title>
        <authorList>
            <person name="McNulty S.N."/>
            <person name="Strube C."/>
            <person name="Rosa B.A."/>
            <person name="Martin J.C."/>
            <person name="Tyagi R."/>
            <person name="Choi Y.J."/>
            <person name="Wang Q."/>
            <person name="Hallsworth Pepin K."/>
            <person name="Zhang X."/>
            <person name="Ozersky P."/>
            <person name="Wilson R.K."/>
            <person name="Sternberg P.W."/>
            <person name="Gasser R.B."/>
            <person name="Mitreva M."/>
        </authorList>
    </citation>
    <scope>NUCLEOTIDE SEQUENCE [LARGE SCALE GENOMIC DNA]</scope>
    <source>
        <strain evidence="9">HannoverDv2000</strain>
    </source>
</reference>
<dbReference type="OrthoDB" id="40334at2759"/>
<dbReference type="SUPFAM" id="SSF52833">
    <property type="entry name" value="Thioredoxin-like"/>
    <property type="match status" value="1"/>
</dbReference>
<comment type="similarity">
    <text evidence="4">Belongs to the peroxiredoxin-like PRXL2 family. PRXL2A subfamily.</text>
</comment>
<organism evidence="8 9">
    <name type="scientific">Dictyocaulus viviparus</name>
    <name type="common">Bovine lungworm</name>
    <dbReference type="NCBI Taxonomy" id="29172"/>
    <lineage>
        <taxon>Eukaryota</taxon>
        <taxon>Metazoa</taxon>
        <taxon>Ecdysozoa</taxon>
        <taxon>Nematoda</taxon>
        <taxon>Chromadorea</taxon>
        <taxon>Rhabditida</taxon>
        <taxon>Rhabditina</taxon>
        <taxon>Rhabditomorpha</taxon>
        <taxon>Strongyloidea</taxon>
        <taxon>Metastrongylidae</taxon>
        <taxon>Dictyocaulus</taxon>
    </lineage>
</organism>
<evidence type="ECO:0000256" key="1">
    <source>
        <dbReference type="ARBA" id="ARBA00004496"/>
    </source>
</evidence>
<evidence type="ECO:0000256" key="5">
    <source>
        <dbReference type="ARBA" id="ARBA00023849"/>
    </source>
</evidence>
<sequence>MEAFEYGVLAALGSAFLYANLPTRLTIGAVIPTVSYLSKAKLLPITDEAHVDQGKVVEASSLFSANPTLVMAVRRPGCILCRKEAAEISFLKPILKAKGINMIAVVHEIKGSNDFKSYFDGNVYFDKDGSIQRHFYGPNQRWLPLWMGLLRINSYVNIYKAKKAGFNGNMDGEGRLLGGVYLVANGKLLYAHLEKEWGDAVNIDDLRRFIEKCRFE</sequence>
<keyword evidence="2" id="KW-0963">Cytoplasm</keyword>
<dbReference type="GO" id="GO:0005737">
    <property type="term" value="C:cytoplasm"/>
    <property type="evidence" value="ECO:0007669"/>
    <property type="project" value="UniProtKB-SubCell"/>
</dbReference>
<dbReference type="EMBL" id="KN716188">
    <property type="protein sequence ID" value="KJH51212.1"/>
    <property type="molecule type" value="Genomic_DNA"/>
</dbReference>
<accession>A0A0D8Y4W4</accession>
<evidence type="ECO:0000313" key="8">
    <source>
        <dbReference type="EMBL" id="KJH51212.1"/>
    </source>
</evidence>
<evidence type="ECO:0000256" key="6">
    <source>
        <dbReference type="ARBA" id="ARBA00032058"/>
    </source>
</evidence>